<dbReference type="EMBL" id="KV417566">
    <property type="protein sequence ID" value="KZP19135.1"/>
    <property type="molecule type" value="Genomic_DNA"/>
</dbReference>
<gene>
    <name evidence="1" type="ORF">FIBSPDRAFT_863054</name>
</gene>
<name>A0A166HQY7_9AGAM</name>
<evidence type="ECO:0000313" key="1">
    <source>
        <dbReference type="EMBL" id="KZP19135.1"/>
    </source>
</evidence>
<reference evidence="1 2" key="1">
    <citation type="journal article" date="2016" name="Mol. Biol. Evol.">
        <title>Comparative Genomics of Early-Diverging Mushroom-Forming Fungi Provides Insights into the Origins of Lignocellulose Decay Capabilities.</title>
        <authorList>
            <person name="Nagy L.G."/>
            <person name="Riley R."/>
            <person name="Tritt A."/>
            <person name="Adam C."/>
            <person name="Daum C."/>
            <person name="Floudas D."/>
            <person name="Sun H."/>
            <person name="Yadav J.S."/>
            <person name="Pangilinan J."/>
            <person name="Larsson K.H."/>
            <person name="Matsuura K."/>
            <person name="Barry K."/>
            <person name="Labutti K."/>
            <person name="Kuo R."/>
            <person name="Ohm R.A."/>
            <person name="Bhattacharya S.S."/>
            <person name="Shirouzu T."/>
            <person name="Yoshinaga Y."/>
            <person name="Martin F.M."/>
            <person name="Grigoriev I.V."/>
            <person name="Hibbett D.S."/>
        </authorList>
    </citation>
    <scope>NUCLEOTIDE SEQUENCE [LARGE SCALE GENOMIC DNA]</scope>
    <source>
        <strain evidence="1 2">CBS 109695</strain>
    </source>
</reference>
<evidence type="ECO:0000313" key="2">
    <source>
        <dbReference type="Proteomes" id="UP000076532"/>
    </source>
</evidence>
<accession>A0A166HQY7</accession>
<keyword evidence="2" id="KW-1185">Reference proteome</keyword>
<dbReference type="AlphaFoldDB" id="A0A166HQY7"/>
<proteinExistence type="predicted"/>
<protein>
    <submittedName>
        <fullName evidence="1">Uncharacterized protein</fullName>
    </submittedName>
</protein>
<sequence length="58" mass="6517">MATMKETTELRFTSDYCCSMAWVLCPSPSLTRNRCSSRVSRLSTRSSQESFGIPFSVS</sequence>
<organism evidence="1 2">
    <name type="scientific">Athelia psychrophila</name>
    <dbReference type="NCBI Taxonomy" id="1759441"/>
    <lineage>
        <taxon>Eukaryota</taxon>
        <taxon>Fungi</taxon>
        <taxon>Dikarya</taxon>
        <taxon>Basidiomycota</taxon>
        <taxon>Agaricomycotina</taxon>
        <taxon>Agaricomycetes</taxon>
        <taxon>Agaricomycetidae</taxon>
        <taxon>Atheliales</taxon>
        <taxon>Atheliaceae</taxon>
        <taxon>Athelia</taxon>
    </lineage>
</organism>
<dbReference type="Proteomes" id="UP000076532">
    <property type="component" value="Unassembled WGS sequence"/>
</dbReference>